<accession>A0A918UJS6</accession>
<feature type="region of interest" description="Disordered" evidence="1">
    <location>
        <begin position="91"/>
        <end position="112"/>
    </location>
</feature>
<gene>
    <name evidence="3" type="ORF">GCM10010387_04050</name>
</gene>
<evidence type="ECO:0000256" key="2">
    <source>
        <dbReference type="SAM" id="Phobius"/>
    </source>
</evidence>
<dbReference type="AlphaFoldDB" id="A0A918UJS6"/>
<evidence type="ECO:0008006" key="5">
    <source>
        <dbReference type="Google" id="ProtNLM"/>
    </source>
</evidence>
<feature type="transmembrane region" description="Helical" evidence="2">
    <location>
        <begin position="122"/>
        <end position="148"/>
    </location>
</feature>
<feature type="compositionally biased region" description="Gly residues" evidence="1">
    <location>
        <begin position="91"/>
        <end position="103"/>
    </location>
</feature>
<dbReference type="RefSeq" id="WP_229868478.1">
    <property type="nucleotide sequence ID" value="NZ_BMWG01000001.1"/>
</dbReference>
<reference evidence="3" key="2">
    <citation type="submission" date="2020-09" db="EMBL/GenBank/DDBJ databases">
        <authorList>
            <person name="Sun Q."/>
            <person name="Ohkuma M."/>
        </authorList>
    </citation>
    <scope>NUCLEOTIDE SEQUENCE</scope>
    <source>
        <strain evidence="3">JCM 4988</strain>
    </source>
</reference>
<evidence type="ECO:0000313" key="4">
    <source>
        <dbReference type="Proteomes" id="UP000630936"/>
    </source>
</evidence>
<keyword evidence="2" id="KW-0812">Transmembrane</keyword>
<sequence>MTTMGAGSVLRLAHTAVLAAVGVVVSGLGHDLSSGASVSVWGYLLALPLAGAAAWRLTRTERSARVVVGTSAVGQLALHVLFGLVSPHGAHGGPHSGAHGAGHSGAHALSHPPDPPVGALDITALASPGAAMAGAHLLAGAVCGWWLWRGERALVQLARALDLFAGGRLRLALAVLGGGCAALPAGPAPAPTRAAPAGPPASLVLLRALSRRGPPLLPS</sequence>
<dbReference type="EMBL" id="BMWG01000001">
    <property type="protein sequence ID" value="GGZ14973.1"/>
    <property type="molecule type" value="Genomic_DNA"/>
</dbReference>
<feature type="transmembrane region" description="Helical" evidence="2">
    <location>
        <begin position="36"/>
        <end position="54"/>
    </location>
</feature>
<keyword evidence="2" id="KW-1133">Transmembrane helix</keyword>
<keyword evidence="4" id="KW-1185">Reference proteome</keyword>
<organism evidence="3 4">
    <name type="scientific">Streptomyces inusitatus</name>
    <dbReference type="NCBI Taxonomy" id="68221"/>
    <lineage>
        <taxon>Bacteria</taxon>
        <taxon>Bacillati</taxon>
        <taxon>Actinomycetota</taxon>
        <taxon>Actinomycetes</taxon>
        <taxon>Kitasatosporales</taxon>
        <taxon>Streptomycetaceae</taxon>
        <taxon>Streptomyces</taxon>
    </lineage>
</organism>
<name>A0A918UJS6_9ACTN</name>
<evidence type="ECO:0000256" key="1">
    <source>
        <dbReference type="SAM" id="MobiDB-lite"/>
    </source>
</evidence>
<feature type="transmembrane region" description="Helical" evidence="2">
    <location>
        <begin position="169"/>
        <end position="186"/>
    </location>
</feature>
<protein>
    <recommendedName>
        <fullName evidence="5">Integral membrane protein</fullName>
    </recommendedName>
</protein>
<keyword evidence="2" id="KW-0472">Membrane</keyword>
<feature type="transmembrane region" description="Helical" evidence="2">
    <location>
        <begin position="66"/>
        <end position="85"/>
    </location>
</feature>
<evidence type="ECO:0000313" key="3">
    <source>
        <dbReference type="EMBL" id="GGZ14973.1"/>
    </source>
</evidence>
<feature type="transmembrane region" description="Helical" evidence="2">
    <location>
        <begin position="12"/>
        <end position="30"/>
    </location>
</feature>
<reference evidence="3" key="1">
    <citation type="journal article" date="2014" name="Int. J. Syst. Evol. Microbiol.">
        <title>Complete genome sequence of Corynebacterium casei LMG S-19264T (=DSM 44701T), isolated from a smear-ripened cheese.</title>
        <authorList>
            <consortium name="US DOE Joint Genome Institute (JGI-PGF)"/>
            <person name="Walter F."/>
            <person name="Albersmeier A."/>
            <person name="Kalinowski J."/>
            <person name="Ruckert C."/>
        </authorList>
    </citation>
    <scope>NUCLEOTIDE SEQUENCE</scope>
    <source>
        <strain evidence="3">JCM 4988</strain>
    </source>
</reference>
<dbReference type="Proteomes" id="UP000630936">
    <property type="component" value="Unassembled WGS sequence"/>
</dbReference>
<proteinExistence type="predicted"/>
<comment type="caution">
    <text evidence="3">The sequence shown here is derived from an EMBL/GenBank/DDBJ whole genome shotgun (WGS) entry which is preliminary data.</text>
</comment>